<dbReference type="Gene3D" id="1.10.357.10">
    <property type="entry name" value="Tetracycline Repressor, domain 2"/>
    <property type="match status" value="1"/>
</dbReference>
<keyword evidence="3" id="KW-0804">Transcription</keyword>
<evidence type="ECO:0000313" key="6">
    <source>
        <dbReference type="EMBL" id="TAA26795.1"/>
    </source>
</evidence>
<name>A0A4Q8LDZ2_9GAMM</name>
<dbReference type="GO" id="GO:0003677">
    <property type="term" value="F:DNA binding"/>
    <property type="evidence" value="ECO:0007669"/>
    <property type="project" value="UniProtKB-UniRule"/>
</dbReference>
<evidence type="ECO:0000256" key="3">
    <source>
        <dbReference type="ARBA" id="ARBA00023163"/>
    </source>
</evidence>
<evidence type="ECO:0000256" key="2">
    <source>
        <dbReference type="ARBA" id="ARBA00023125"/>
    </source>
</evidence>
<accession>A0A4Q8LDZ2</accession>
<dbReference type="Pfam" id="PF00440">
    <property type="entry name" value="TetR_N"/>
    <property type="match status" value="1"/>
</dbReference>
<protein>
    <submittedName>
        <fullName evidence="6">TetR/AcrR family transcriptional regulator</fullName>
    </submittedName>
</protein>
<reference evidence="6 7" key="1">
    <citation type="submission" date="2019-02" db="EMBL/GenBank/DDBJ databases">
        <title>WGS of Pseudoxanthomonas species novum from clinical isolates.</title>
        <authorList>
            <person name="Bernier A.-M."/>
            <person name="Bernard K."/>
            <person name="Vachon A."/>
        </authorList>
    </citation>
    <scope>NUCLEOTIDE SEQUENCE [LARGE SCALE GENOMIC DNA]</scope>
    <source>
        <strain evidence="6 7">NML171200</strain>
    </source>
</reference>
<dbReference type="InterPro" id="IPR009057">
    <property type="entry name" value="Homeodomain-like_sf"/>
</dbReference>
<dbReference type="SUPFAM" id="SSF48498">
    <property type="entry name" value="Tetracyclin repressor-like, C-terminal domain"/>
    <property type="match status" value="1"/>
</dbReference>
<dbReference type="AlphaFoldDB" id="A0A4Q8LDZ2"/>
<dbReference type="EMBL" id="SHMC01000002">
    <property type="protein sequence ID" value="TAA26795.1"/>
    <property type="molecule type" value="Genomic_DNA"/>
</dbReference>
<proteinExistence type="predicted"/>
<keyword evidence="2 4" id="KW-0238">DNA-binding</keyword>
<evidence type="ECO:0000256" key="1">
    <source>
        <dbReference type="ARBA" id="ARBA00023015"/>
    </source>
</evidence>
<dbReference type="PANTHER" id="PTHR47506">
    <property type="entry name" value="TRANSCRIPTIONAL REGULATORY PROTEIN"/>
    <property type="match status" value="1"/>
</dbReference>
<dbReference type="SUPFAM" id="SSF46689">
    <property type="entry name" value="Homeodomain-like"/>
    <property type="match status" value="1"/>
</dbReference>
<gene>
    <name evidence="6" type="ORF">EA660_06175</name>
</gene>
<dbReference type="OrthoDB" id="5816932at2"/>
<comment type="caution">
    <text evidence="6">The sequence shown here is derived from an EMBL/GenBank/DDBJ whole genome shotgun (WGS) entry which is preliminary data.</text>
</comment>
<dbReference type="Proteomes" id="UP000292627">
    <property type="component" value="Unassembled WGS sequence"/>
</dbReference>
<dbReference type="PANTHER" id="PTHR47506:SF1">
    <property type="entry name" value="HTH-TYPE TRANSCRIPTIONAL REGULATOR YJDC"/>
    <property type="match status" value="1"/>
</dbReference>
<dbReference type="RefSeq" id="WP_130550648.1">
    <property type="nucleotide sequence ID" value="NZ_SHMC01000002.1"/>
</dbReference>
<keyword evidence="1" id="KW-0805">Transcription regulation</keyword>
<dbReference type="InterPro" id="IPR001647">
    <property type="entry name" value="HTH_TetR"/>
</dbReference>
<sequence length="193" mass="21163">MDTRARIVAEADRLFYERGYEATSFADVADAVGISRGNFYHHFKSKDAILEAVIGLRLEGTRALLQRWEAEAAAPADGIRAFIRIVVRNQALIMRHGCPAGTLCSELSKLGHPGLAQATQLFVLFREWLGRQFERLGRGADADMLAMHVLAFSQGVSVLTQAFGDAQFVQREVERMEAWLDAIAANAPASTAG</sequence>
<feature type="DNA-binding region" description="H-T-H motif" evidence="4">
    <location>
        <begin position="24"/>
        <end position="43"/>
    </location>
</feature>
<feature type="domain" description="HTH tetR-type" evidence="5">
    <location>
        <begin position="1"/>
        <end position="61"/>
    </location>
</feature>
<evidence type="ECO:0000256" key="4">
    <source>
        <dbReference type="PROSITE-ProRule" id="PRU00335"/>
    </source>
</evidence>
<dbReference type="InterPro" id="IPR036271">
    <property type="entry name" value="Tet_transcr_reg_TetR-rel_C_sf"/>
</dbReference>
<organism evidence="6 7">
    <name type="scientific">Pseudoxanthomonas winnipegensis</name>
    <dbReference type="NCBI Taxonomy" id="2480810"/>
    <lineage>
        <taxon>Bacteria</taxon>
        <taxon>Pseudomonadati</taxon>
        <taxon>Pseudomonadota</taxon>
        <taxon>Gammaproteobacteria</taxon>
        <taxon>Lysobacterales</taxon>
        <taxon>Lysobacteraceae</taxon>
        <taxon>Pseudoxanthomonas</taxon>
    </lineage>
</organism>
<evidence type="ECO:0000313" key="7">
    <source>
        <dbReference type="Proteomes" id="UP000292627"/>
    </source>
</evidence>
<dbReference type="PROSITE" id="PS50977">
    <property type="entry name" value="HTH_TETR_2"/>
    <property type="match status" value="1"/>
</dbReference>
<evidence type="ECO:0000259" key="5">
    <source>
        <dbReference type="PROSITE" id="PS50977"/>
    </source>
</evidence>
<dbReference type="PRINTS" id="PR00455">
    <property type="entry name" value="HTHTETR"/>
</dbReference>